<protein>
    <submittedName>
        <fullName evidence="2">NAD(P)H-binding protein</fullName>
    </submittedName>
</protein>
<dbReference type="Gene3D" id="3.40.50.720">
    <property type="entry name" value="NAD(P)-binding Rossmann-like Domain"/>
    <property type="match status" value="1"/>
</dbReference>
<dbReference type="RefSeq" id="WP_264433852.1">
    <property type="nucleotide sequence ID" value="NZ_CP081495.1"/>
</dbReference>
<dbReference type="SUPFAM" id="SSF51735">
    <property type="entry name" value="NAD(P)-binding Rossmann-fold domains"/>
    <property type="match status" value="1"/>
</dbReference>
<feature type="domain" description="NAD(P)-binding" evidence="1">
    <location>
        <begin position="7"/>
        <end position="120"/>
    </location>
</feature>
<reference evidence="2" key="1">
    <citation type="submission" date="2021-08" db="EMBL/GenBank/DDBJ databases">
        <title>Flavobacterium sp. strain CC-SYL302.</title>
        <authorList>
            <person name="Lin S.-Y."/>
            <person name="Lee T.-H."/>
            <person name="Young C.-C."/>
        </authorList>
    </citation>
    <scope>NUCLEOTIDE SEQUENCE</scope>
    <source>
        <strain evidence="2">CC-SYL302</strain>
    </source>
</reference>
<dbReference type="Pfam" id="PF13460">
    <property type="entry name" value="NAD_binding_10"/>
    <property type="match status" value="1"/>
</dbReference>
<evidence type="ECO:0000259" key="1">
    <source>
        <dbReference type="Pfam" id="PF13460"/>
    </source>
</evidence>
<organism evidence="2 3">
    <name type="scientific">Flavobacterium agricola</name>
    <dbReference type="NCBI Taxonomy" id="2870839"/>
    <lineage>
        <taxon>Bacteria</taxon>
        <taxon>Pseudomonadati</taxon>
        <taxon>Bacteroidota</taxon>
        <taxon>Flavobacteriia</taxon>
        <taxon>Flavobacteriales</taxon>
        <taxon>Flavobacteriaceae</taxon>
        <taxon>Flavobacterium</taxon>
    </lineage>
</organism>
<proteinExistence type="predicted"/>
<dbReference type="PANTHER" id="PTHR14097">
    <property type="entry name" value="OXIDOREDUCTASE HTATIP2"/>
    <property type="match status" value="1"/>
</dbReference>
<name>A0ABY6LYH3_9FLAO</name>
<dbReference type="InterPro" id="IPR036291">
    <property type="entry name" value="NAD(P)-bd_dom_sf"/>
</dbReference>
<dbReference type="InterPro" id="IPR016040">
    <property type="entry name" value="NAD(P)-bd_dom"/>
</dbReference>
<evidence type="ECO:0000313" key="2">
    <source>
        <dbReference type="EMBL" id="UYW01384.1"/>
    </source>
</evidence>
<dbReference type="EMBL" id="CP081495">
    <property type="protein sequence ID" value="UYW01384.1"/>
    <property type="molecule type" value="Genomic_DNA"/>
</dbReference>
<sequence length="213" mass="23361">MKALVLGATGATGQQLVQQLLQNPDYEQVLVVVRKASFKPEPKLTELVVTFDELQNYKEHFVGDVAFSCLGTTLKAAGSKEAQWLVDYEYQYEFASLCAANQVSTFVLVSAVGAKADSAFFYNNLKGSLEDAVKKLLFTKTIIFQPAGLIRPNSDRMGEKVFIRLTKIINAFGLLLKYKPVTTANLAQAMQNAVLKQPNGISTIGLSAIYNLL</sequence>
<dbReference type="PANTHER" id="PTHR14097:SF7">
    <property type="entry name" value="OXIDOREDUCTASE HTATIP2"/>
    <property type="match status" value="1"/>
</dbReference>
<keyword evidence="3" id="KW-1185">Reference proteome</keyword>
<accession>A0ABY6LYH3</accession>
<evidence type="ECO:0000313" key="3">
    <source>
        <dbReference type="Proteomes" id="UP001163328"/>
    </source>
</evidence>
<dbReference type="Proteomes" id="UP001163328">
    <property type="component" value="Chromosome"/>
</dbReference>
<gene>
    <name evidence="2" type="ORF">K5I29_13295</name>
</gene>